<dbReference type="InterPro" id="IPR057567">
    <property type="entry name" value="TPR_TTI1_C"/>
</dbReference>
<dbReference type="InterPro" id="IPR011989">
    <property type="entry name" value="ARM-like"/>
</dbReference>
<feature type="region of interest" description="Disordered" evidence="1">
    <location>
        <begin position="774"/>
        <end position="825"/>
    </location>
</feature>
<evidence type="ECO:0000256" key="1">
    <source>
        <dbReference type="SAM" id="MobiDB-lite"/>
    </source>
</evidence>
<dbReference type="InterPro" id="IPR052587">
    <property type="entry name" value="TELO2-interacting_protein_1"/>
</dbReference>
<dbReference type="AlphaFoldDB" id="A0A1X7RM93"/>
<gene>
    <name evidence="4" type="ORF">ZT3D7_G3714</name>
</gene>
<name>A0A1X7RM93_ZYMT9</name>
<evidence type="ECO:0000313" key="5">
    <source>
        <dbReference type="Proteomes" id="UP000215127"/>
    </source>
</evidence>
<evidence type="ECO:0000313" key="4">
    <source>
        <dbReference type="EMBL" id="SMQ48564.1"/>
    </source>
</evidence>
<protein>
    <submittedName>
        <fullName evidence="4">Uncharacterized protein</fullName>
    </submittedName>
</protein>
<evidence type="ECO:0000259" key="3">
    <source>
        <dbReference type="Pfam" id="PF24181"/>
    </source>
</evidence>
<dbReference type="InterPro" id="IPR057566">
    <property type="entry name" value="TPR_TTI1_N"/>
</dbReference>
<dbReference type="PANTHER" id="PTHR18460">
    <property type="entry name" value="TEL2 INTERACTING PROTEIN 1 TTI1 FAMILY MEMBER"/>
    <property type="match status" value="1"/>
</dbReference>
<organism evidence="4 5">
    <name type="scientific">Zymoseptoria tritici (strain ST99CH_3D7)</name>
    <dbReference type="NCBI Taxonomy" id="1276538"/>
    <lineage>
        <taxon>Eukaryota</taxon>
        <taxon>Fungi</taxon>
        <taxon>Dikarya</taxon>
        <taxon>Ascomycota</taxon>
        <taxon>Pezizomycotina</taxon>
        <taxon>Dothideomycetes</taxon>
        <taxon>Dothideomycetidae</taxon>
        <taxon>Mycosphaerellales</taxon>
        <taxon>Mycosphaerellaceae</taxon>
        <taxon>Zymoseptoria</taxon>
    </lineage>
</organism>
<feature type="domain" description="TTI1 N-terminal TPR" evidence="2">
    <location>
        <begin position="15"/>
        <end position="348"/>
    </location>
</feature>
<accession>A0A1X7RM93</accession>
<dbReference type="Pfam" id="PF24181">
    <property type="entry name" value="TPR_TTI1_C"/>
    <property type="match status" value="1"/>
</dbReference>
<dbReference type="Pfam" id="PF21547">
    <property type="entry name" value="TTI1"/>
    <property type="match status" value="1"/>
</dbReference>
<dbReference type="SUPFAM" id="SSF48371">
    <property type="entry name" value="ARM repeat"/>
    <property type="match status" value="1"/>
</dbReference>
<sequence length="1058" mass="115857">MPLLGHDMDDRNDVFQRLKPVCVALSQAALALNTTSVDHREITRRVGDLEGHLSEVATKFGSLDEKLADYVFFPLSQVLKNSQNVSIRSLELTFQCLAILIAQGWRARVQAPLAAQILILCTLMAEKKPATPSLAETTPELQSRVFRTLGALFGVLDHSSAARKEMIREGNIPQLGQTISTILEGITDGPSTECQIAATEALRSLVDNVATLDINAGFLPGVVSKLTKVLTPQTKQRRHHKVLVEVLNILRSLFAKTLSLGLPAPGSKTTSQKSTTESFSNIIDTKWLETAATQLKPAVTSIVRLRSHDREDVKDALAQFCFVVIKDCRDALSNCVADALETLLVLSSEVGQDSIVFRLEMAIVAVPELSCQLQDMLRNWLLSHPTLMQASDEQAKTQRLKQVGIAHAILVTSGADTSLIDGMLSDALRDSVVVTLQSSKGPSRGVSDPQPIQALGIALSHEKITSTTFSLPLVAHRGQADVMAGVMHLVDSMGTSSSSATFATDLTRTFRQAQGDTQLATFWLLLEHTQARLNAGKDVAGLMNFEETSSLALEECMEDLYSFALDVLAASPQDLLSDVRFQSLALRALALRAEASGQDFRYELIDALYPVLHTLATPNQQLQQDSIVALNIFTKSCGYESVKDLIVDNVDYLTNTVALRLNAFDVSPQAPQVLLMMVRLAGPSLLPYLEDTVGSIFAALEDYHGYPLLVELLFQVLAVIAEEGVKAPLLSNSRQKQIDMPDINDDGWRPSALADLADYLHDLVAEEAEWTASEHNKVEFHPQRPWTSNDEGGIDDTSEEREDEDQEGHSNDEERPVDVPEPGPPVPKTYNLLFKISELTQHFLPSASASLRTSLLTLIKTTVPAIAHHENTFLPLINTLWPEIVSRLNDDEPQVLASTLETIALLCEYAGDFMRSRLLQVWPTLIDIHKSTLKEVLQLVQPKNDARGKSDSTELTPAHANLQKAITRLRSESVDLTNAGTKAVWNALVGAITSAVRHASLPPDTFDVALEMMEPCIEEPTVRQAFEKQNAEAVWLMLLRHGAVGPPPAKLAPNPSEA</sequence>
<dbReference type="Gene3D" id="1.25.10.10">
    <property type="entry name" value="Leucine-rich Repeat Variant"/>
    <property type="match status" value="2"/>
</dbReference>
<keyword evidence="5" id="KW-1185">Reference proteome</keyword>
<evidence type="ECO:0000259" key="2">
    <source>
        <dbReference type="Pfam" id="PF24173"/>
    </source>
</evidence>
<dbReference type="STRING" id="1276538.A0A1X7RM93"/>
<dbReference type="Proteomes" id="UP000215127">
    <property type="component" value="Chromosome 3"/>
</dbReference>
<reference evidence="4 5" key="1">
    <citation type="submission" date="2016-06" db="EMBL/GenBank/DDBJ databases">
        <authorList>
            <person name="Kjaerup R.B."/>
            <person name="Dalgaard T.S."/>
            <person name="Juul-Madsen H.R."/>
        </authorList>
    </citation>
    <scope>NUCLEOTIDE SEQUENCE [LARGE SCALE GENOMIC DNA]</scope>
</reference>
<feature type="compositionally biased region" description="Acidic residues" evidence="1">
    <location>
        <begin position="792"/>
        <end position="806"/>
    </location>
</feature>
<dbReference type="EMBL" id="LT853694">
    <property type="protein sequence ID" value="SMQ48564.1"/>
    <property type="molecule type" value="Genomic_DNA"/>
</dbReference>
<proteinExistence type="predicted"/>
<feature type="domain" description="TTI1 C-terminal TPR" evidence="3">
    <location>
        <begin position="790"/>
        <end position="930"/>
    </location>
</feature>
<feature type="compositionally biased region" description="Basic and acidic residues" evidence="1">
    <location>
        <begin position="807"/>
        <end position="818"/>
    </location>
</feature>
<dbReference type="PANTHER" id="PTHR18460:SF3">
    <property type="entry name" value="TELO2-INTERACTING PROTEIN 1 HOMOLOG"/>
    <property type="match status" value="1"/>
</dbReference>
<dbReference type="Pfam" id="PF24173">
    <property type="entry name" value="TPR_TTI1_N"/>
    <property type="match status" value="1"/>
</dbReference>
<dbReference type="InterPro" id="IPR049362">
    <property type="entry name" value="TTI1_rpt"/>
</dbReference>
<dbReference type="InterPro" id="IPR016024">
    <property type="entry name" value="ARM-type_fold"/>
</dbReference>
<dbReference type="GO" id="GO:0005737">
    <property type="term" value="C:cytoplasm"/>
    <property type="evidence" value="ECO:0007669"/>
    <property type="project" value="TreeGrafter"/>
</dbReference>